<organism evidence="2 3">
    <name type="scientific">Novosphingobium jiangmenense</name>
    <dbReference type="NCBI Taxonomy" id="2791981"/>
    <lineage>
        <taxon>Bacteria</taxon>
        <taxon>Pseudomonadati</taxon>
        <taxon>Pseudomonadota</taxon>
        <taxon>Alphaproteobacteria</taxon>
        <taxon>Sphingomonadales</taxon>
        <taxon>Sphingomonadaceae</taxon>
        <taxon>Novosphingobium</taxon>
    </lineage>
</organism>
<feature type="domain" description="(S)-ureidoglycine aminohydrolase cupin" evidence="1">
    <location>
        <begin position="159"/>
        <end position="232"/>
    </location>
</feature>
<dbReference type="PANTHER" id="PTHR40943">
    <property type="entry name" value="CYTOPLASMIC PROTEIN-RELATED"/>
    <property type="match status" value="1"/>
</dbReference>
<name>A0ABS0HDY0_9SPHN</name>
<dbReference type="Gene3D" id="2.60.120.10">
    <property type="entry name" value="Jelly Rolls"/>
    <property type="match status" value="2"/>
</dbReference>
<keyword evidence="3" id="KW-1185">Reference proteome</keyword>
<dbReference type="SUPFAM" id="SSF51182">
    <property type="entry name" value="RmlC-like cupins"/>
    <property type="match status" value="1"/>
</dbReference>
<dbReference type="CDD" id="cd02227">
    <property type="entry name" value="cupin_TM1112-like"/>
    <property type="match status" value="1"/>
</dbReference>
<evidence type="ECO:0000313" key="2">
    <source>
        <dbReference type="EMBL" id="MBF9150482.1"/>
    </source>
</evidence>
<evidence type="ECO:0000259" key="1">
    <source>
        <dbReference type="Pfam" id="PF05899"/>
    </source>
</evidence>
<dbReference type="InterPro" id="IPR014710">
    <property type="entry name" value="RmlC-like_jellyroll"/>
</dbReference>
<gene>
    <name evidence="2" type="ORF">I2488_05670</name>
</gene>
<accession>A0ABS0HDY0</accession>
<evidence type="ECO:0000313" key="3">
    <source>
        <dbReference type="Proteomes" id="UP000600799"/>
    </source>
</evidence>
<dbReference type="Pfam" id="PF05899">
    <property type="entry name" value="Cupin_3"/>
    <property type="match status" value="2"/>
</dbReference>
<feature type="domain" description="(S)-ureidoglycine aminohydrolase cupin" evidence="1">
    <location>
        <begin position="42"/>
        <end position="105"/>
    </location>
</feature>
<dbReference type="EMBL" id="JADQDC010000003">
    <property type="protein sequence ID" value="MBF9150482.1"/>
    <property type="molecule type" value="Genomic_DNA"/>
</dbReference>
<protein>
    <submittedName>
        <fullName evidence="2">DUF861 domain-containing protein</fullName>
    </submittedName>
</protein>
<reference evidence="2 3" key="1">
    <citation type="submission" date="2020-11" db="EMBL/GenBank/DDBJ databases">
        <title>The genome sequence of Novosphingobium sp. 1Y9A.</title>
        <authorList>
            <person name="Liu Y."/>
        </authorList>
    </citation>
    <scope>NUCLEOTIDE SEQUENCE [LARGE SCALE GENOMIC DNA]</scope>
    <source>
        <strain evidence="2 3">1Y9A</strain>
    </source>
</reference>
<dbReference type="PANTHER" id="PTHR40943:SF1">
    <property type="entry name" value="CYTOPLASMIC PROTEIN"/>
    <property type="match status" value="1"/>
</dbReference>
<proteinExistence type="predicted"/>
<dbReference type="InterPro" id="IPR011051">
    <property type="entry name" value="RmlC_Cupin_sf"/>
</dbReference>
<dbReference type="InterPro" id="IPR008579">
    <property type="entry name" value="UGlyAH_Cupin_dom"/>
</dbReference>
<dbReference type="Proteomes" id="UP000600799">
    <property type="component" value="Unassembled WGS sequence"/>
</dbReference>
<sequence length="239" mass="25278">MNAITGIRTFHDLREFAAANPSPAGSEPQAWTANRIDLPLPEGAVTVGVLRLAGSGTQVPQTADEFVHVLTGSLELTGEGKVVQVPEGASCVLPAGRAFDWSAQTGTTVVTMTCAGPASEAAGITPVDLSAPLAPSGAPLAELLVGPTPSCRNFTDFRSANGEFVCGTWDSSPYHRLPMRYGHHELMHLLEGAVTFVDEAGREKTFRKGDVFLVEQGASCSWESTVHVKKVYAIYRPAA</sequence>
<comment type="caution">
    <text evidence="2">The sequence shown here is derived from an EMBL/GenBank/DDBJ whole genome shotgun (WGS) entry which is preliminary data.</text>
</comment>